<dbReference type="AlphaFoldDB" id="A0A2H0NE18"/>
<keyword evidence="1" id="KW-1133">Transmembrane helix</keyword>
<dbReference type="EMBL" id="PCWQ01000007">
    <property type="protein sequence ID" value="PIR07143.1"/>
    <property type="molecule type" value="Genomic_DNA"/>
</dbReference>
<evidence type="ECO:0000256" key="1">
    <source>
        <dbReference type="SAM" id="Phobius"/>
    </source>
</evidence>
<evidence type="ECO:0000313" key="3">
    <source>
        <dbReference type="Proteomes" id="UP000230564"/>
    </source>
</evidence>
<protein>
    <submittedName>
        <fullName evidence="2">Uncharacterized protein</fullName>
    </submittedName>
</protein>
<gene>
    <name evidence="2" type="ORF">COV55_01790</name>
</gene>
<name>A0A2H0NE18_9BACT</name>
<feature type="transmembrane region" description="Helical" evidence="1">
    <location>
        <begin position="53"/>
        <end position="74"/>
    </location>
</feature>
<keyword evidence="1" id="KW-0472">Membrane</keyword>
<organism evidence="2 3">
    <name type="scientific">Candidatus Komeilibacteria bacterium CG11_big_fil_rev_8_21_14_0_20_36_20</name>
    <dbReference type="NCBI Taxonomy" id="1974477"/>
    <lineage>
        <taxon>Bacteria</taxon>
        <taxon>Candidatus Komeiliibacteriota</taxon>
    </lineage>
</organism>
<accession>A0A2H0NE18</accession>
<comment type="caution">
    <text evidence="2">The sequence shown here is derived from an EMBL/GenBank/DDBJ whole genome shotgun (WGS) entry which is preliminary data.</text>
</comment>
<sequence length="78" mass="9031">MSNQPIIPQQPKNYKKDSQRNNWTLSYRIKGLTIGLLGAIFYCYFYAHDWSKLAIISAGVVGYFLGWVVGIFFYTDKD</sequence>
<feature type="transmembrane region" description="Helical" evidence="1">
    <location>
        <begin position="25"/>
        <end position="47"/>
    </location>
</feature>
<keyword evidence="1" id="KW-0812">Transmembrane</keyword>
<proteinExistence type="predicted"/>
<evidence type="ECO:0000313" key="2">
    <source>
        <dbReference type="EMBL" id="PIR07143.1"/>
    </source>
</evidence>
<dbReference type="Proteomes" id="UP000230564">
    <property type="component" value="Unassembled WGS sequence"/>
</dbReference>
<reference evidence="2 3" key="1">
    <citation type="submission" date="2017-09" db="EMBL/GenBank/DDBJ databases">
        <title>Depth-based differentiation of microbial function through sediment-hosted aquifers and enrichment of novel symbionts in the deep terrestrial subsurface.</title>
        <authorList>
            <person name="Probst A.J."/>
            <person name="Ladd B."/>
            <person name="Jarett J.K."/>
            <person name="Geller-Mcgrath D.E."/>
            <person name="Sieber C.M."/>
            <person name="Emerson J.B."/>
            <person name="Anantharaman K."/>
            <person name="Thomas B.C."/>
            <person name="Malmstrom R."/>
            <person name="Stieglmeier M."/>
            <person name="Klingl A."/>
            <person name="Woyke T."/>
            <person name="Ryan C.M."/>
            <person name="Banfield J.F."/>
        </authorList>
    </citation>
    <scope>NUCLEOTIDE SEQUENCE [LARGE SCALE GENOMIC DNA]</scope>
    <source>
        <strain evidence="2">CG11_big_fil_rev_8_21_14_0_20_36_20</strain>
    </source>
</reference>